<dbReference type="EMBL" id="DS990637">
    <property type="protein sequence ID" value="EGC43532.1"/>
    <property type="molecule type" value="Genomic_DNA"/>
</dbReference>
<feature type="compositionally biased region" description="Basic and acidic residues" evidence="1">
    <location>
        <begin position="53"/>
        <end position="68"/>
    </location>
</feature>
<reference evidence="3" key="1">
    <citation type="submission" date="2008-07" db="EMBL/GenBank/DDBJ databases">
        <title>Annotation of Ajellomyces capsulatus strain H88.</title>
        <authorList>
            <person name="Champion M."/>
            <person name="Cuomo C."/>
            <person name="Ma L.-J."/>
            <person name="Henn M.R."/>
            <person name="Sil A."/>
            <person name="Goldman B."/>
            <person name="Young S.K."/>
            <person name="Kodira C.D."/>
            <person name="Zeng Q."/>
            <person name="Koehrsen M."/>
            <person name="Alvarado L."/>
            <person name="Berlin A."/>
            <person name="Borenstein D."/>
            <person name="Chen Z."/>
            <person name="Engels R."/>
            <person name="Freedman E."/>
            <person name="Gellesch M."/>
            <person name="Goldberg J."/>
            <person name="Griggs A."/>
            <person name="Gujja S."/>
            <person name="Heiman D."/>
            <person name="Hepburn T."/>
            <person name="Howarth C."/>
            <person name="Jen D."/>
            <person name="Larson L."/>
            <person name="Lewis B."/>
            <person name="Mehta T."/>
            <person name="Park D."/>
            <person name="Pearson M."/>
            <person name="Roberts A."/>
            <person name="Saif S."/>
            <person name="Shea T."/>
            <person name="Shenoy N."/>
            <person name="Sisk P."/>
            <person name="Stolte C."/>
            <person name="Sykes S."/>
            <person name="Walk T."/>
            <person name="White J."/>
            <person name="Yandava C."/>
            <person name="Klein B."/>
            <person name="McEwen J.G."/>
            <person name="Puccia R."/>
            <person name="Goldman G.H."/>
            <person name="Felipe M.S."/>
            <person name="Nino-Vega G."/>
            <person name="San-Blas G."/>
            <person name="Taylor J."/>
            <person name="Mendoza L."/>
            <person name="Galagan J."/>
            <person name="Nusbaum C."/>
            <person name="Birren B."/>
        </authorList>
    </citation>
    <scope>NUCLEOTIDE SEQUENCE [LARGE SCALE GENOMIC DNA]</scope>
    <source>
        <strain evidence="3">H88</strain>
    </source>
</reference>
<gene>
    <name evidence="2" type="ORF">HCEG_02747</name>
</gene>
<organism evidence="3">
    <name type="scientific">Ajellomyces capsulatus (strain H88)</name>
    <name type="common">Darling's disease fungus</name>
    <name type="synonym">Histoplasma capsulatum</name>
    <dbReference type="NCBI Taxonomy" id="544711"/>
    <lineage>
        <taxon>Eukaryota</taxon>
        <taxon>Fungi</taxon>
        <taxon>Dikarya</taxon>
        <taxon>Ascomycota</taxon>
        <taxon>Pezizomycotina</taxon>
        <taxon>Eurotiomycetes</taxon>
        <taxon>Eurotiomycetidae</taxon>
        <taxon>Onygenales</taxon>
        <taxon>Ajellomycetaceae</taxon>
        <taxon>Histoplasma</taxon>
    </lineage>
</organism>
<evidence type="ECO:0000256" key="1">
    <source>
        <dbReference type="SAM" id="MobiDB-lite"/>
    </source>
</evidence>
<name>F0UDK1_AJEC8</name>
<feature type="compositionally biased region" description="Basic and acidic residues" evidence="1">
    <location>
        <begin position="1"/>
        <end position="22"/>
    </location>
</feature>
<dbReference type="Proteomes" id="UP000008142">
    <property type="component" value="Unassembled WGS sequence"/>
</dbReference>
<accession>F0UDK1</accession>
<feature type="compositionally biased region" description="Acidic residues" evidence="1">
    <location>
        <begin position="69"/>
        <end position="83"/>
    </location>
</feature>
<protein>
    <submittedName>
        <fullName evidence="2">Predicted protein</fullName>
    </submittedName>
</protein>
<evidence type="ECO:0000313" key="2">
    <source>
        <dbReference type="EMBL" id="EGC43532.1"/>
    </source>
</evidence>
<dbReference type="AlphaFoldDB" id="F0UDK1"/>
<sequence length="182" mass="19549">MRRASGRDTSSRRTATEHEKKAAVKLRAATVCGIEAGARSKTGRTARIALETAKNRRGSERREVGRQDGDEDGGEDEDEDEDEKMYHKSRTAATRPGRQGERLGPGLAWAGRPQNRAGLAEISGMGWLGLGVQVTGCSFDLAVSTTGPENHHDGLTLDTVIILIVKSSRLQSCGPLCPGRNP</sequence>
<feature type="region of interest" description="Disordered" evidence="1">
    <location>
        <begin position="1"/>
        <end position="111"/>
    </location>
</feature>
<dbReference type="OMA" id="EISGMGW"/>
<dbReference type="HOGENOM" id="CLU_127185_0_0_1"/>
<proteinExistence type="predicted"/>
<evidence type="ECO:0000313" key="3">
    <source>
        <dbReference type="Proteomes" id="UP000008142"/>
    </source>
</evidence>